<gene>
    <name evidence="1" type="ORF">HHT355_0717</name>
    <name evidence="2" type="ORF">HHT355_2714</name>
</gene>
<dbReference type="EMBL" id="CVTD020000032">
    <property type="protein sequence ID" value="CRZ35893.1"/>
    <property type="molecule type" value="Genomic_DNA"/>
</dbReference>
<evidence type="ECO:0000313" key="2">
    <source>
        <dbReference type="EMBL" id="CRZ35893.1"/>
    </source>
</evidence>
<sequence length="113" mass="12904">MNTKLVEKEVKLSQWRTLIQECMSSGLKVKDWCMQNNISKDTYYYWLKKLREAACDSIETNFVRVPEQYISHSCTTSFSPELTISIGSLTININSATPQHLIEATIQAVANVK</sequence>
<evidence type="ECO:0000313" key="3">
    <source>
        <dbReference type="Proteomes" id="UP000236497"/>
    </source>
</evidence>
<organism evidence="2 3">
    <name type="scientific">Herbinix hemicellulosilytica</name>
    <dbReference type="NCBI Taxonomy" id="1564487"/>
    <lineage>
        <taxon>Bacteria</taxon>
        <taxon>Bacillati</taxon>
        <taxon>Bacillota</taxon>
        <taxon>Clostridia</taxon>
        <taxon>Lachnospirales</taxon>
        <taxon>Lachnospiraceae</taxon>
        <taxon>Herbinix</taxon>
    </lineage>
</organism>
<accession>A0A0H5SZR6</accession>
<dbReference type="RefSeq" id="WP_103202057.1">
    <property type="nucleotide sequence ID" value="NZ_CVTD020000010.1"/>
</dbReference>
<dbReference type="OrthoDB" id="9808061at2"/>
<dbReference type="NCBIfam" id="NF047593">
    <property type="entry name" value="IS66_ISAeme5_TnpA"/>
    <property type="match status" value="1"/>
</dbReference>
<reference evidence="2 3" key="1">
    <citation type="submission" date="2015-06" db="EMBL/GenBank/DDBJ databases">
        <authorList>
            <person name="Wibberg Daniel"/>
        </authorList>
    </citation>
    <scope>NUCLEOTIDE SEQUENCE [LARGE SCALE GENOMIC DNA]</scope>
    <source>
        <strain evidence="2 3">T3/55T</strain>
    </source>
</reference>
<dbReference type="AlphaFoldDB" id="A0A0H5SZR6"/>
<keyword evidence="3" id="KW-1185">Reference proteome</keyword>
<protein>
    <recommendedName>
        <fullName evidence="4">Transposase</fullName>
    </recommendedName>
</protein>
<dbReference type="Proteomes" id="UP000236497">
    <property type="component" value="Unassembled WGS sequence"/>
</dbReference>
<proteinExistence type="predicted"/>
<name>A0A0H5SZR6_HERHM</name>
<dbReference type="EMBL" id="CVTD020000010">
    <property type="protein sequence ID" value="CRZ33920.1"/>
    <property type="molecule type" value="Genomic_DNA"/>
</dbReference>
<evidence type="ECO:0008006" key="4">
    <source>
        <dbReference type="Google" id="ProtNLM"/>
    </source>
</evidence>
<evidence type="ECO:0000313" key="1">
    <source>
        <dbReference type="EMBL" id="CRZ33920.1"/>
    </source>
</evidence>